<protein>
    <recommendedName>
        <fullName evidence="3">Transposase (putative) YhgA-like domain-containing protein</fullName>
    </recommendedName>
</protein>
<gene>
    <name evidence="1" type="ORF">DWV29_23460</name>
</gene>
<accession>A0A413F937</accession>
<evidence type="ECO:0000313" key="1">
    <source>
        <dbReference type="EMBL" id="RGX24426.1"/>
    </source>
</evidence>
<proteinExistence type="predicted"/>
<dbReference type="OrthoDB" id="9798384at2"/>
<dbReference type="Proteomes" id="UP000283880">
    <property type="component" value="Unassembled WGS sequence"/>
</dbReference>
<evidence type="ECO:0000313" key="2">
    <source>
        <dbReference type="Proteomes" id="UP000283880"/>
    </source>
</evidence>
<sequence>MKGEMHMVSVRINAKFKDTLFRMIFGGKKELLDLYNAINHSDYRNPDDLIVTTIGDVLYMGMKNDISFLISQYLNLYEAQSSWNPNMPLRGFFYLSRLYQAFVAEHEMDLFSEQLLKLPAPQFIVFYNGTKKQPDQMELRLSDAFLPSERTPCLECVATVYNINYGHNSDLMEKCHKLYEYAYLINAIRSYLRQNLSLGNAVDQAVKECIGNNILKGFLLKHREEVREMILSEYNEELHIRSEKKISFEEGSAQGQERVNLLIARLAEAGRTEDLIRSATDPEYQEQLFREFGLFPHCD</sequence>
<reference evidence="1 2" key="1">
    <citation type="submission" date="2018-08" db="EMBL/GenBank/DDBJ databases">
        <title>A genome reference for cultivated species of the human gut microbiota.</title>
        <authorList>
            <person name="Zou Y."/>
            <person name="Xue W."/>
            <person name="Luo G."/>
        </authorList>
    </citation>
    <scope>NUCLEOTIDE SEQUENCE [LARGE SCALE GENOMIC DNA]</scope>
    <source>
        <strain evidence="1 2">AF04-15</strain>
    </source>
</reference>
<comment type="caution">
    <text evidence="1">The sequence shown here is derived from an EMBL/GenBank/DDBJ whole genome shotgun (WGS) entry which is preliminary data.</text>
</comment>
<dbReference type="AlphaFoldDB" id="A0A413F937"/>
<organism evidence="1 2">
    <name type="scientific">Enterocloster asparagiformis</name>
    <dbReference type="NCBI Taxonomy" id="333367"/>
    <lineage>
        <taxon>Bacteria</taxon>
        <taxon>Bacillati</taxon>
        <taxon>Bacillota</taxon>
        <taxon>Clostridia</taxon>
        <taxon>Lachnospirales</taxon>
        <taxon>Lachnospiraceae</taxon>
        <taxon>Enterocloster</taxon>
    </lineage>
</organism>
<name>A0A413F937_9FIRM</name>
<evidence type="ECO:0008006" key="3">
    <source>
        <dbReference type="Google" id="ProtNLM"/>
    </source>
</evidence>
<dbReference type="EMBL" id="QSBM01000022">
    <property type="protein sequence ID" value="RGX24426.1"/>
    <property type="molecule type" value="Genomic_DNA"/>
</dbReference>